<keyword evidence="3" id="KW-1185">Reference proteome</keyword>
<dbReference type="EMBL" id="CM015732">
    <property type="protein sequence ID" value="KAF3705327.1"/>
    <property type="molecule type" value="Genomic_DNA"/>
</dbReference>
<evidence type="ECO:0000313" key="3">
    <source>
        <dbReference type="Proteomes" id="UP000503349"/>
    </source>
</evidence>
<organism evidence="2 3">
    <name type="scientific">Channa argus</name>
    <name type="common">Northern snakehead</name>
    <name type="synonym">Ophicephalus argus</name>
    <dbReference type="NCBI Taxonomy" id="215402"/>
    <lineage>
        <taxon>Eukaryota</taxon>
        <taxon>Metazoa</taxon>
        <taxon>Chordata</taxon>
        <taxon>Craniata</taxon>
        <taxon>Vertebrata</taxon>
        <taxon>Euteleostomi</taxon>
        <taxon>Actinopterygii</taxon>
        <taxon>Neopterygii</taxon>
        <taxon>Teleostei</taxon>
        <taxon>Neoteleostei</taxon>
        <taxon>Acanthomorphata</taxon>
        <taxon>Anabantaria</taxon>
        <taxon>Anabantiformes</taxon>
        <taxon>Channoidei</taxon>
        <taxon>Channidae</taxon>
        <taxon>Channa</taxon>
    </lineage>
</organism>
<gene>
    <name evidence="2" type="ORF">EXN66_Car021018</name>
</gene>
<sequence length="55" mass="5810">MAVKNHINASAHPVTSPPSSTPPRWESVSSGSDLRGGPQQPPPGFRLSADFDFPP</sequence>
<evidence type="ECO:0000313" key="2">
    <source>
        <dbReference type="EMBL" id="KAF3705327.1"/>
    </source>
</evidence>
<protein>
    <submittedName>
        <fullName evidence="2">Uncharacterized protein</fullName>
    </submittedName>
</protein>
<reference evidence="2 3" key="1">
    <citation type="submission" date="2019-02" db="EMBL/GenBank/DDBJ databases">
        <title>Opniocepnalus argus genome.</title>
        <authorList>
            <person name="Zhou C."/>
            <person name="Xiao S."/>
        </authorList>
    </citation>
    <scope>NUCLEOTIDE SEQUENCE [LARGE SCALE GENOMIC DNA]</scope>
    <source>
        <strain evidence="2">OARG1902GOOAL</strain>
        <tissue evidence="2">Muscle</tissue>
    </source>
</reference>
<dbReference type="AlphaFoldDB" id="A0A6G1QS78"/>
<accession>A0A6G1QS78</accession>
<feature type="region of interest" description="Disordered" evidence="1">
    <location>
        <begin position="1"/>
        <end position="55"/>
    </location>
</feature>
<reference evidence="3" key="2">
    <citation type="submission" date="2019-02" db="EMBL/GenBank/DDBJ databases">
        <title>Opniocepnalus argus Var Kimnra genome.</title>
        <authorList>
            <person name="Zhou C."/>
            <person name="Xiao S."/>
        </authorList>
    </citation>
    <scope>NUCLEOTIDE SEQUENCE [LARGE SCALE GENOMIC DNA]</scope>
</reference>
<proteinExistence type="predicted"/>
<evidence type="ECO:0000256" key="1">
    <source>
        <dbReference type="SAM" id="MobiDB-lite"/>
    </source>
</evidence>
<dbReference type="Proteomes" id="UP000503349">
    <property type="component" value="Chromosome 21"/>
</dbReference>
<name>A0A6G1QS78_CHAAH</name>